<organism evidence="2 3">
    <name type="scientific">Oceanotoga teriensis</name>
    <dbReference type="NCBI Taxonomy" id="515440"/>
    <lineage>
        <taxon>Bacteria</taxon>
        <taxon>Thermotogati</taxon>
        <taxon>Thermotogota</taxon>
        <taxon>Thermotogae</taxon>
        <taxon>Petrotogales</taxon>
        <taxon>Petrotogaceae</taxon>
        <taxon>Oceanotoga</taxon>
    </lineage>
</organism>
<name>A0AA45C791_9BACT</name>
<gene>
    <name evidence="2" type="ORF">C7380_1065</name>
</gene>
<proteinExistence type="predicted"/>
<comment type="caution">
    <text evidence="2">The sequence shown here is derived from an EMBL/GenBank/DDBJ whole genome shotgun (WGS) entry which is preliminary data.</text>
</comment>
<dbReference type="Proteomes" id="UP000245921">
    <property type="component" value="Unassembled WGS sequence"/>
</dbReference>
<evidence type="ECO:0000313" key="3">
    <source>
        <dbReference type="Proteomes" id="UP000245921"/>
    </source>
</evidence>
<accession>A0AA45C791</accession>
<evidence type="ECO:0000256" key="1">
    <source>
        <dbReference type="SAM" id="SignalP"/>
    </source>
</evidence>
<sequence length="185" mass="21018">MKKIIVFTILSLLALVTFSNEIFFNADYSLTHQATSSSNQELYQGKYNFDYMGGRVSYLFSTDDTNEIKYGPYLGLFYNYKIADGSPLSIVNENIEMIGLELGLNVKYSATLFKDINFSIIAYGGVNSIDYLKTFSTEILVGAGLNYKNFYISSGYETRYYKNGKDNSYTVVNYFPIQIGVTYTF</sequence>
<keyword evidence="1" id="KW-0732">Signal</keyword>
<protein>
    <recommendedName>
        <fullName evidence="4">Outer membrane protein with beta-barrel domain</fullName>
    </recommendedName>
</protein>
<dbReference type="EMBL" id="QGGI01000006">
    <property type="protein sequence ID" value="PWJ95199.1"/>
    <property type="molecule type" value="Genomic_DNA"/>
</dbReference>
<dbReference type="AlphaFoldDB" id="A0AA45C791"/>
<evidence type="ECO:0008006" key="4">
    <source>
        <dbReference type="Google" id="ProtNLM"/>
    </source>
</evidence>
<keyword evidence="3" id="KW-1185">Reference proteome</keyword>
<reference evidence="2 3" key="1">
    <citation type="submission" date="2018-05" db="EMBL/GenBank/DDBJ databases">
        <title>Genomic Encyclopedia of Type Strains, Phase IV (KMG-IV): sequencing the most valuable type-strain genomes for metagenomic binning, comparative biology and taxonomic classification.</title>
        <authorList>
            <person name="Goeker M."/>
        </authorList>
    </citation>
    <scope>NUCLEOTIDE SEQUENCE [LARGE SCALE GENOMIC DNA]</scope>
    <source>
        <strain evidence="2 3">DSM 24906</strain>
    </source>
</reference>
<feature type="chain" id="PRO_5041413316" description="Outer membrane protein with beta-barrel domain" evidence="1">
    <location>
        <begin position="20"/>
        <end position="185"/>
    </location>
</feature>
<evidence type="ECO:0000313" key="2">
    <source>
        <dbReference type="EMBL" id="PWJ95199.1"/>
    </source>
</evidence>
<feature type="signal peptide" evidence="1">
    <location>
        <begin position="1"/>
        <end position="19"/>
    </location>
</feature>
<dbReference type="RefSeq" id="WP_109604451.1">
    <property type="nucleotide sequence ID" value="NZ_JAMHJO010000006.1"/>
</dbReference>